<dbReference type="AlphaFoldDB" id="A0A3S4LJ13"/>
<evidence type="ECO:0000313" key="2">
    <source>
        <dbReference type="Proteomes" id="UP000275777"/>
    </source>
</evidence>
<accession>A0A3S4LJ13</accession>
<dbReference type="Proteomes" id="UP000275777">
    <property type="component" value="Chromosome"/>
</dbReference>
<reference evidence="1 2" key="1">
    <citation type="submission" date="2018-12" db="EMBL/GenBank/DDBJ databases">
        <authorList>
            <consortium name="Pathogen Informatics"/>
        </authorList>
    </citation>
    <scope>NUCLEOTIDE SEQUENCE [LARGE SCALE GENOMIC DNA]</scope>
    <source>
        <strain evidence="1 2">NCTC9695</strain>
    </source>
</reference>
<evidence type="ECO:0000313" key="1">
    <source>
        <dbReference type="EMBL" id="VEB41979.1"/>
    </source>
</evidence>
<organism evidence="1 2">
    <name type="scientific">Chromobacterium violaceum</name>
    <dbReference type="NCBI Taxonomy" id="536"/>
    <lineage>
        <taxon>Bacteria</taxon>
        <taxon>Pseudomonadati</taxon>
        <taxon>Pseudomonadota</taxon>
        <taxon>Betaproteobacteria</taxon>
        <taxon>Neisseriales</taxon>
        <taxon>Chromobacteriaceae</taxon>
        <taxon>Chromobacterium</taxon>
    </lineage>
</organism>
<gene>
    <name evidence="1" type="ORF">NCTC9695_02421</name>
</gene>
<protein>
    <submittedName>
        <fullName evidence="1">Uncharacterized protein</fullName>
    </submittedName>
</protein>
<proteinExistence type="predicted"/>
<name>A0A3S4LJ13_CHRVL</name>
<sequence length="30" mass="3529">MFMTLLLAQIRNQSPLDPPIRRSSSASWRR</sequence>
<dbReference type="EMBL" id="LR134182">
    <property type="protein sequence ID" value="VEB41979.1"/>
    <property type="molecule type" value="Genomic_DNA"/>
</dbReference>